<proteinExistence type="predicted"/>
<evidence type="ECO:0000313" key="3">
    <source>
        <dbReference type="Proteomes" id="UP000595140"/>
    </source>
</evidence>
<keyword evidence="3" id="KW-1185">Reference proteome</keyword>
<feature type="region of interest" description="Disordered" evidence="1">
    <location>
        <begin position="1"/>
        <end position="38"/>
    </location>
</feature>
<feature type="region of interest" description="Disordered" evidence="1">
    <location>
        <begin position="89"/>
        <end position="108"/>
    </location>
</feature>
<sequence>MSPHGGPLFDRDPHCQKWHGSGTHEQTKSTGTTSSRVTSSIGKNWIAAISLAAEATSPVSSPSSDPAAMTLAVNETLASYALFVKQWDQEGQHDPTKTDSLNGGKIVA</sequence>
<protein>
    <submittedName>
        <fullName evidence="2">Uncharacterized protein</fullName>
    </submittedName>
</protein>
<dbReference type="AlphaFoldDB" id="A0A484LKP9"/>
<feature type="compositionally biased region" description="Low complexity" evidence="1">
    <location>
        <begin position="28"/>
        <end position="38"/>
    </location>
</feature>
<reference evidence="2 3" key="1">
    <citation type="submission" date="2018-04" db="EMBL/GenBank/DDBJ databases">
        <authorList>
            <person name="Vogel A."/>
        </authorList>
    </citation>
    <scope>NUCLEOTIDE SEQUENCE [LARGE SCALE GENOMIC DNA]</scope>
</reference>
<organism evidence="2 3">
    <name type="scientific">Cuscuta campestris</name>
    <dbReference type="NCBI Taxonomy" id="132261"/>
    <lineage>
        <taxon>Eukaryota</taxon>
        <taxon>Viridiplantae</taxon>
        <taxon>Streptophyta</taxon>
        <taxon>Embryophyta</taxon>
        <taxon>Tracheophyta</taxon>
        <taxon>Spermatophyta</taxon>
        <taxon>Magnoliopsida</taxon>
        <taxon>eudicotyledons</taxon>
        <taxon>Gunneridae</taxon>
        <taxon>Pentapetalae</taxon>
        <taxon>asterids</taxon>
        <taxon>lamiids</taxon>
        <taxon>Solanales</taxon>
        <taxon>Convolvulaceae</taxon>
        <taxon>Cuscuteae</taxon>
        <taxon>Cuscuta</taxon>
        <taxon>Cuscuta subgen. Grammica</taxon>
        <taxon>Cuscuta sect. Cleistogrammica</taxon>
    </lineage>
</organism>
<accession>A0A484LKP9</accession>
<gene>
    <name evidence="2" type="ORF">CCAM_LOCUS18781</name>
</gene>
<evidence type="ECO:0000256" key="1">
    <source>
        <dbReference type="SAM" id="MobiDB-lite"/>
    </source>
</evidence>
<evidence type="ECO:0000313" key="2">
    <source>
        <dbReference type="EMBL" id="VFQ77005.1"/>
    </source>
</evidence>
<dbReference type="Proteomes" id="UP000595140">
    <property type="component" value="Unassembled WGS sequence"/>
</dbReference>
<dbReference type="EMBL" id="OOIL02001591">
    <property type="protein sequence ID" value="VFQ77005.1"/>
    <property type="molecule type" value="Genomic_DNA"/>
</dbReference>
<name>A0A484LKP9_9ASTE</name>